<name>A0A0C4E3E2_MAGP6</name>
<dbReference type="Proteomes" id="UP000011715">
    <property type="component" value="Unassembled WGS sequence"/>
</dbReference>
<dbReference type="GO" id="GO:0006412">
    <property type="term" value="P:translation"/>
    <property type="evidence" value="ECO:0007669"/>
    <property type="project" value="InterPro"/>
</dbReference>
<evidence type="ECO:0000313" key="8">
    <source>
        <dbReference type="Proteomes" id="UP000011715"/>
    </source>
</evidence>
<dbReference type="GO" id="GO:0005763">
    <property type="term" value="C:mitochondrial small ribosomal subunit"/>
    <property type="evidence" value="ECO:0007669"/>
    <property type="project" value="TreeGrafter"/>
</dbReference>
<dbReference type="InterPro" id="IPR002222">
    <property type="entry name" value="Ribosomal_uS19"/>
</dbReference>
<reference evidence="7" key="4">
    <citation type="journal article" date="2015" name="G3 (Bethesda)">
        <title>Genome sequences of three phytopathogenic species of the Magnaporthaceae family of fungi.</title>
        <authorList>
            <person name="Okagaki L.H."/>
            <person name="Nunes C.C."/>
            <person name="Sailsbery J."/>
            <person name="Clay B."/>
            <person name="Brown D."/>
            <person name="John T."/>
            <person name="Oh Y."/>
            <person name="Young N."/>
            <person name="Fitzgerald M."/>
            <person name="Haas B.J."/>
            <person name="Zeng Q."/>
            <person name="Young S."/>
            <person name="Adiconis X."/>
            <person name="Fan L."/>
            <person name="Levin J.Z."/>
            <person name="Mitchell T.K."/>
            <person name="Okubara P.A."/>
            <person name="Farman M.L."/>
            <person name="Kohn L.M."/>
            <person name="Birren B."/>
            <person name="Ma L.-J."/>
            <person name="Dean R.A."/>
        </authorList>
    </citation>
    <scope>NUCLEOTIDE SEQUENCE</scope>
    <source>
        <strain evidence="7">ATCC 64411 / 73-15</strain>
    </source>
</reference>
<dbReference type="PRINTS" id="PR00975">
    <property type="entry name" value="RIBOSOMALS19"/>
</dbReference>
<dbReference type="eggNOG" id="KOG0899">
    <property type="taxonomic scope" value="Eukaryota"/>
</dbReference>
<keyword evidence="2 4" id="KW-0689">Ribosomal protein</keyword>
<dbReference type="EMBL" id="GL876971">
    <property type="protein sequence ID" value="KLU87951.1"/>
    <property type="molecule type" value="Genomic_DNA"/>
</dbReference>
<organism evidence="7 8">
    <name type="scientific">Magnaporthiopsis poae (strain ATCC 64411 / 73-15)</name>
    <name type="common">Kentucky bluegrass fungus</name>
    <name type="synonym">Magnaporthe poae</name>
    <dbReference type="NCBI Taxonomy" id="644358"/>
    <lineage>
        <taxon>Eukaryota</taxon>
        <taxon>Fungi</taxon>
        <taxon>Dikarya</taxon>
        <taxon>Ascomycota</taxon>
        <taxon>Pezizomycotina</taxon>
        <taxon>Sordariomycetes</taxon>
        <taxon>Sordariomycetidae</taxon>
        <taxon>Magnaporthales</taxon>
        <taxon>Magnaporthaceae</taxon>
        <taxon>Magnaporthiopsis</taxon>
    </lineage>
</organism>
<evidence type="ECO:0000313" key="7">
    <source>
        <dbReference type="EnsemblFungi" id="MAPG_06941T0"/>
    </source>
</evidence>
<dbReference type="EnsemblFungi" id="MAPG_06941T0">
    <property type="protein sequence ID" value="MAPG_06941T0"/>
    <property type="gene ID" value="MAPG_06941"/>
</dbReference>
<dbReference type="OrthoDB" id="2043at2759"/>
<dbReference type="Pfam" id="PF00203">
    <property type="entry name" value="Ribosomal_S19"/>
    <property type="match status" value="1"/>
</dbReference>
<dbReference type="GO" id="GO:0003735">
    <property type="term" value="F:structural constituent of ribosome"/>
    <property type="evidence" value="ECO:0007669"/>
    <property type="project" value="InterPro"/>
</dbReference>
<dbReference type="PANTHER" id="PTHR11880">
    <property type="entry name" value="RIBOSOMAL PROTEIN S19P FAMILY MEMBER"/>
    <property type="match status" value="1"/>
</dbReference>
<reference evidence="7" key="5">
    <citation type="submission" date="2015-06" db="UniProtKB">
        <authorList>
            <consortium name="EnsemblFungi"/>
        </authorList>
    </citation>
    <scope>IDENTIFICATION</scope>
    <source>
        <strain evidence="7">ATCC 64411</strain>
    </source>
</reference>
<feature type="region of interest" description="Disordered" evidence="5">
    <location>
        <begin position="27"/>
        <end position="74"/>
    </location>
</feature>
<evidence type="ECO:0000256" key="4">
    <source>
        <dbReference type="RuleBase" id="RU003485"/>
    </source>
</evidence>
<proteinExistence type="inferred from homology"/>
<keyword evidence="8" id="KW-1185">Reference proteome</keyword>
<evidence type="ECO:0000256" key="1">
    <source>
        <dbReference type="ARBA" id="ARBA00007345"/>
    </source>
</evidence>
<dbReference type="Gene3D" id="3.30.860.10">
    <property type="entry name" value="30s Ribosomal Protein S19, Chain A"/>
    <property type="match status" value="1"/>
</dbReference>
<evidence type="ECO:0000256" key="2">
    <source>
        <dbReference type="ARBA" id="ARBA00022980"/>
    </source>
</evidence>
<comment type="similarity">
    <text evidence="1 4">Belongs to the universal ribosomal protein uS19 family.</text>
</comment>
<reference evidence="6" key="3">
    <citation type="submission" date="2011-03" db="EMBL/GenBank/DDBJ databases">
        <title>Annotation of Magnaporthe poae ATCC 64411.</title>
        <authorList>
            <person name="Ma L.-J."/>
            <person name="Dead R."/>
            <person name="Young S.K."/>
            <person name="Zeng Q."/>
            <person name="Gargeya S."/>
            <person name="Fitzgerald M."/>
            <person name="Haas B."/>
            <person name="Abouelleil A."/>
            <person name="Alvarado L."/>
            <person name="Arachchi H.M."/>
            <person name="Berlin A."/>
            <person name="Brown A."/>
            <person name="Chapman S.B."/>
            <person name="Chen Z."/>
            <person name="Dunbar C."/>
            <person name="Freedman E."/>
            <person name="Gearin G."/>
            <person name="Gellesch M."/>
            <person name="Goldberg J."/>
            <person name="Griggs A."/>
            <person name="Gujja S."/>
            <person name="Heiman D."/>
            <person name="Howarth C."/>
            <person name="Larson L."/>
            <person name="Lui A."/>
            <person name="MacDonald P.J.P."/>
            <person name="Mehta T."/>
            <person name="Montmayeur A."/>
            <person name="Murphy C."/>
            <person name="Neiman D."/>
            <person name="Pearson M."/>
            <person name="Priest M."/>
            <person name="Roberts A."/>
            <person name="Saif S."/>
            <person name="Shea T."/>
            <person name="Shenoy N."/>
            <person name="Sisk P."/>
            <person name="Stolte C."/>
            <person name="Sykes S."/>
            <person name="Yandava C."/>
            <person name="Wortman J."/>
            <person name="Nusbaum C."/>
            <person name="Birren B."/>
        </authorList>
    </citation>
    <scope>NUCLEOTIDE SEQUENCE</scope>
    <source>
        <strain evidence="6">ATCC 64411</strain>
    </source>
</reference>
<dbReference type="InterPro" id="IPR023575">
    <property type="entry name" value="Ribosomal_uS19_SF"/>
</dbReference>
<accession>A0A0C4E3E2</accession>
<dbReference type="VEuPathDB" id="FungiDB:MAPG_06941"/>
<reference evidence="6" key="2">
    <citation type="submission" date="2010-05" db="EMBL/GenBank/DDBJ databases">
        <title>The Genome Sequence of Magnaporthe poae strain ATCC 64411.</title>
        <authorList>
            <consortium name="The Broad Institute Genome Sequencing Platform"/>
            <consortium name="Broad Institute Genome Sequencing Center for Infectious Disease"/>
            <person name="Ma L.-J."/>
            <person name="Dead R."/>
            <person name="Young S."/>
            <person name="Zeng Q."/>
            <person name="Koehrsen M."/>
            <person name="Alvarado L."/>
            <person name="Berlin A."/>
            <person name="Chapman S.B."/>
            <person name="Chen Z."/>
            <person name="Freedman E."/>
            <person name="Gellesch M."/>
            <person name="Goldberg J."/>
            <person name="Griggs A."/>
            <person name="Gujja S."/>
            <person name="Heilman E.R."/>
            <person name="Heiman D."/>
            <person name="Hepburn T."/>
            <person name="Howarth C."/>
            <person name="Jen D."/>
            <person name="Larson L."/>
            <person name="Mehta T."/>
            <person name="Neiman D."/>
            <person name="Pearson M."/>
            <person name="Roberts A."/>
            <person name="Saif S."/>
            <person name="Shea T."/>
            <person name="Shenoy N."/>
            <person name="Sisk P."/>
            <person name="Stolte C."/>
            <person name="Sykes S."/>
            <person name="Walk T."/>
            <person name="White J."/>
            <person name="Yandava C."/>
            <person name="Haas B."/>
            <person name="Nusbaum C."/>
            <person name="Birren B."/>
        </authorList>
    </citation>
    <scope>NUCLEOTIDE SEQUENCE</scope>
    <source>
        <strain evidence="6">ATCC 64411</strain>
    </source>
</reference>
<keyword evidence="3 4" id="KW-0687">Ribonucleoprotein</keyword>
<evidence type="ECO:0000256" key="3">
    <source>
        <dbReference type="ARBA" id="ARBA00023274"/>
    </source>
</evidence>
<sequence length="125" mass="13744">MRRQAQNQHHHRSAAIDLQHAAHAVSAQAIGVEGPAHRPVRTPRPAHAGPPNSLLPREPPLTQRSLPIPKLLPGQTAMPIRTQARSATILPNFVGLRFQVYNGKVYHEVTITEDMVGHKLGEFSP</sequence>
<dbReference type="AlphaFoldDB" id="A0A0C4E3E2"/>
<dbReference type="SUPFAM" id="SSF54570">
    <property type="entry name" value="Ribosomal protein S19"/>
    <property type="match status" value="1"/>
</dbReference>
<reference evidence="8" key="1">
    <citation type="submission" date="2010-05" db="EMBL/GenBank/DDBJ databases">
        <title>The genome sequence of Magnaporthe poae strain ATCC 64411.</title>
        <authorList>
            <person name="Ma L.-J."/>
            <person name="Dead R."/>
            <person name="Young S."/>
            <person name="Zeng Q."/>
            <person name="Koehrsen M."/>
            <person name="Alvarado L."/>
            <person name="Berlin A."/>
            <person name="Chapman S.B."/>
            <person name="Chen Z."/>
            <person name="Freedman E."/>
            <person name="Gellesch M."/>
            <person name="Goldberg J."/>
            <person name="Griggs A."/>
            <person name="Gujja S."/>
            <person name="Heilman E.R."/>
            <person name="Heiman D."/>
            <person name="Hepburn T."/>
            <person name="Howarth C."/>
            <person name="Jen D."/>
            <person name="Larson L."/>
            <person name="Mehta T."/>
            <person name="Neiman D."/>
            <person name="Pearson M."/>
            <person name="Roberts A."/>
            <person name="Saif S."/>
            <person name="Shea T."/>
            <person name="Shenoy N."/>
            <person name="Sisk P."/>
            <person name="Stolte C."/>
            <person name="Sykes S."/>
            <person name="Walk T."/>
            <person name="White J."/>
            <person name="Yandava C."/>
            <person name="Haas B."/>
            <person name="Nusbaum C."/>
            <person name="Birren B."/>
        </authorList>
    </citation>
    <scope>NUCLEOTIDE SEQUENCE [LARGE SCALE GENOMIC DNA]</scope>
    <source>
        <strain evidence="8">ATCC 64411 / 73-15</strain>
    </source>
</reference>
<dbReference type="HAMAP" id="MF_00531">
    <property type="entry name" value="Ribosomal_uS19"/>
    <property type="match status" value="1"/>
</dbReference>
<dbReference type="GO" id="GO:0000028">
    <property type="term" value="P:ribosomal small subunit assembly"/>
    <property type="evidence" value="ECO:0007669"/>
    <property type="project" value="TreeGrafter"/>
</dbReference>
<dbReference type="STRING" id="644358.A0A0C4E3E2"/>
<dbReference type="EMBL" id="ADBL01001666">
    <property type="status" value="NOT_ANNOTATED_CDS"/>
    <property type="molecule type" value="Genomic_DNA"/>
</dbReference>
<protein>
    <submittedName>
        <fullName evidence="6">Mitochondrial 37S ribosomal protein S19</fullName>
    </submittedName>
</protein>
<dbReference type="PANTHER" id="PTHR11880:SF8">
    <property type="entry name" value="SMALL RIBOSOMAL SUBUNIT PROTEIN US19M"/>
    <property type="match status" value="1"/>
</dbReference>
<evidence type="ECO:0000313" key="6">
    <source>
        <dbReference type="EMBL" id="KLU87951.1"/>
    </source>
</evidence>
<gene>
    <name evidence="6" type="ORF">MAPG_06941</name>
</gene>
<evidence type="ECO:0000256" key="5">
    <source>
        <dbReference type="SAM" id="MobiDB-lite"/>
    </source>
</evidence>